<evidence type="ECO:0000313" key="2">
    <source>
        <dbReference type="Proteomes" id="UP000019140"/>
    </source>
</evidence>
<name>W4M1T8_9BACT</name>
<sequence length="119" mass="14200">MSWRTPRTQDKYNDYLRTVASDHPCFLCLQDDVVYDRWKLVPNSFPYDIIAKPGTHFMFCPKRHVAEEHDLNDAEIEERNLIIRHDLSKTFSCILLNFDAVRTHKSHLHYHVWVTRSDA</sequence>
<keyword evidence="2" id="KW-1185">Reference proteome</keyword>
<dbReference type="InterPro" id="IPR036265">
    <property type="entry name" value="HIT-like_sf"/>
</dbReference>
<comment type="caution">
    <text evidence="1">The sequence shown here is derived from an EMBL/GenBank/DDBJ whole genome shotgun (WGS) entry which is preliminary data.</text>
</comment>
<evidence type="ECO:0000313" key="1">
    <source>
        <dbReference type="EMBL" id="ETX04118.1"/>
    </source>
</evidence>
<reference evidence="1 2" key="1">
    <citation type="journal article" date="2014" name="Nature">
        <title>An environmental bacterial taxon with a large and distinct metabolic repertoire.</title>
        <authorList>
            <person name="Wilson M.C."/>
            <person name="Mori T."/>
            <person name="Ruckert C."/>
            <person name="Uria A.R."/>
            <person name="Helf M.J."/>
            <person name="Takada K."/>
            <person name="Gernert C."/>
            <person name="Steffens U.A."/>
            <person name="Heycke N."/>
            <person name="Schmitt S."/>
            <person name="Rinke C."/>
            <person name="Helfrich E.J."/>
            <person name="Brachmann A.O."/>
            <person name="Gurgui C."/>
            <person name="Wakimoto T."/>
            <person name="Kracht M."/>
            <person name="Crusemann M."/>
            <person name="Hentschel U."/>
            <person name="Abe I."/>
            <person name="Matsunaga S."/>
            <person name="Kalinowski J."/>
            <person name="Takeyama H."/>
            <person name="Piel J."/>
        </authorList>
    </citation>
    <scope>NUCLEOTIDE SEQUENCE [LARGE SCALE GENOMIC DNA]</scope>
    <source>
        <strain evidence="2">TSY2</strain>
    </source>
</reference>
<evidence type="ECO:0008006" key="3">
    <source>
        <dbReference type="Google" id="ProtNLM"/>
    </source>
</evidence>
<dbReference type="AlphaFoldDB" id="W4M1T8"/>
<organism evidence="1 2">
    <name type="scientific">Candidatus Entotheonella gemina</name>
    <dbReference type="NCBI Taxonomy" id="1429439"/>
    <lineage>
        <taxon>Bacteria</taxon>
        <taxon>Pseudomonadati</taxon>
        <taxon>Nitrospinota/Tectimicrobiota group</taxon>
        <taxon>Candidatus Tectimicrobiota</taxon>
        <taxon>Candidatus Entotheonellia</taxon>
        <taxon>Candidatus Entotheonellales</taxon>
        <taxon>Candidatus Entotheonellaceae</taxon>
        <taxon>Candidatus Entotheonella</taxon>
    </lineage>
</organism>
<dbReference type="EMBL" id="AZHX01001300">
    <property type="protein sequence ID" value="ETX04118.1"/>
    <property type="molecule type" value="Genomic_DNA"/>
</dbReference>
<protein>
    <recommendedName>
        <fullName evidence="3">HIT domain-containing protein</fullName>
    </recommendedName>
</protein>
<dbReference type="HOGENOM" id="CLU_2057078_0_0_7"/>
<gene>
    <name evidence="1" type="ORF">ETSY2_30635</name>
</gene>
<dbReference type="SUPFAM" id="SSF54197">
    <property type="entry name" value="HIT-like"/>
    <property type="match status" value="1"/>
</dbReference>
<proteinExistence type="predicted"/>
<dbReference type="Proteomes" id="UP000019140">
    <property type="component" value="Unassembled WGS sequence"/>
</dbReference>
<accession>W4M1T8</accession>